<dbReference type="AlphaFoldDB" id="A0A2T0BB33"/>
<organism evidence="1 2">
    <name type="scientific">Clostridium vincentii</name>
    <dbReference type="NCBI Taxonomy" id="52704"/>
    <lineage>
        <taxon>Bacteria</taxon>
        <taxon>Bacillati</taxon>
        <taxon>Bacillota</taxon>
        <taxon>Clostridia</taxon>
        <taxon>Eubacteriales</taxon>
        <taxon>Clostridiaceae</taxon>
        <taxon>Clostridium</taxon>
    </lineage>
</organism>
<dbReference type="RefSeq" id="WP_106060701.1">
    <property type="nucleotide sequence ID" value="NZ_PVXQ01000036.1"/>
</dbReference>
<comment type="caution">
    <text evidence="1">The sequence shown here is derived from an EMBL/GenBank/DDBJ whole genome shotgun (WGS) entry which is preliminary data.</text>
</comment>
<dbReference type="OrthoDB" id="1933178at2"/>
<dbReference type="EMBL" id="PVXQ01000036">
    <property type="protein sequence ID" value="PRR81109.1"/>
    <property type="molecule type" value="Genomic_DNA"/>
</dbReference>
<gene>
    <name evidence="1" type="ORF">CLVI_27830</name>
</gene>
<accession>A0A2T0BB33</accession>
<sequence length="203" mass="23831">MKEEINLQGLNGIEVWKSLYNKELDTKKNVLEYIEEVKVLKNGDIDHDQIEMVYNMIYENIESMAANIKPNTTMFLKNDLKKQLGKYVSEKDPKATNHFLEFFKEAYPPKERRKDFTWVLMDITKIADEQIWTTLKFINAFCLKGFALDNEAKKDILNVLQILVKRKNLTSINNVRSLSRLNEVLDIKIVSDHASFRIKKLDN</sequence>
<evidence type="ECO:0000313" key="1">
    <source>
        <dbReference type="EMBL" id="PRR81109.1"/>
    </source>
</evidence>
<evidence type="ECO:0000313" key="2">
    <source>
        <dbReference type="Proteomes" id="UP000239471"/>
    </source>
</evidence>
<name>A0A2T0BB33_9CLOT</name>
<protein>
    <submittedName>
        <fullName evidence="1">Uncharacterized protein</fullName>
    </submittedName>
</protein>
<keyword evidence="2" id="KW-1185">Reference proteome</keyword>
<proteinExistence type="predicted"/>
<reference evidence="1 2" key="1">
    <citation type="submission" date="2018-03" db="EMBL/GenBank/DDBJ databases">
        <title>Genome sequence of Clostridium vincentii DSM 10228.</title>
        <authorList>
            <person name="Poehlein A."/>
            <person name="Daniel R."/>
        </authorList>
    </citation>
    <scope>NUCLEOTIDE SEQUENCE [LARGE SCALE GENOMIC DNA]</scope>
    <source>
        <strain evidence="1 2">DSM 10228</strain>
    </source>
</reference>
<dbReference type="Proteomes" id="UP000239471">
    <property type="component" value="Unassembled WGS sequence"/>
</dbReference>